<organism>
    <name type="scientific">Solenopsis invicta</name>
    <name type="common">Red imported fire ant</name>
    <name type="synonym">Solenopsis wagneri</name>
    <dbReference type="NCBI Taxonomy" id="13686"/>
    <lineage>
        <taxon>Eukaryota</taxon>
        <taxon>Metazoa</taxon>
        <taxon>Ecdysozoa</taxon>
        <taxon>Arthropoda</taxon>
        <taxon>Hexapoda</taxon>
        <taxon>Insecta</taxon>
        <taxon>Pterygota</taxon>
        <taxon>Neoptera</taxon>
        <taxon>Endopterygota</taxon>
        <taxon>Hymenoptera</taxon>
        <taxon>Apocrita</taxon>
        <taxon>Aculeata</taxon>
        <taxon>Formicoidea</taxon>
        <taxon>Formicidae</taxon>
        <taxon>Myrmicinae</taxon>
        <taxon>Solenopsis</taxon>
    </lineage>
</organism>
<accession>E9J124</accession>
<dbReference type="HOGENOM" id="CLU_1463086_0_0_1"/>
<reference evidence="1" key="1">
    <citation type="journal article" date="2011" name="Proc. Natl. Acad. Sci. U.S.A.">
        <title>The genome of the fire ant Solenopsis invicta.</title>
        <authorList>
            <person name="Wurm Y."/>
            <person name="Wang J."/>
            <person name="Riba-Grognuz O."/>
            <person name="Corona M."/>
            <person name="Nygaard S."/>
            <person name="Hunt B.G."/>
            <person name="Ingram K.K."/>
            <person name="Falquet L."/>
            <person name="Nipitwattanaphon M."/>
            <person name="Gotzek D."/>
            <person name="Dijkstra M.B."/>
            <person name="Oettler J."/>
            <person name="Comtesse F."/>
            <person name="Shih C.J."/>
            <person name="Wu W.J."/>
            <person name="Yang C.C."/>
            <person name="Thomas J."/>
            <person name="Beaudoing E."/>
            <person name="Pradervand S."/>
            <person name="Flegel V."/>
            <person name="Cook E.D."/>
            <person name="Fabbretti R."/>
            <person name="Stockinger H."/>
            <person name="Long L."/>
            <person name="Farmerie W.G."/>
            <person name="Oakey J."/>
            <person name="Boomsma J.J."/>
            <person name="Pamilo P."/>
            <person name="Yi S.V."/>
            <person name="Heinze J."/>
            <person name="Goodisman M.A."/>
            <person name="Farinelli L."/>
            <person name="Harshman K."/>
            <person name="Hulo N."/>
            <person name="Cerutti L."/>
            <person name="Xenarios I."/>
            <person name="Shoemaker D."/>
            <person name="Keller L."/>
        </authorList>
    </citation>
    <scope>NUCLEOTIDE SEQUENCE [LARGE SCALE GENOMIC DNA]</scope>
</reference>
<sequence>MFFLLYSCSQELIVFFNSHTLTCYMDGSSIDEVILSVFSFQKQQLLGCGKLNALKDVERKQEQASEDFVSNDYKILRLEVILANCCRMSLASRIYVRVNSFALSGRLSLESSYRRWLIVNVVNDSKQDMTITYEYTQICTILQNVKLYSIHQKAYTIKHKIYKENRLIQEVNVYHHKDKYLCTIR</sequence>
<name>E9J124_SOLIN</name>
<evidence type="ECO:0000313" key="1">
    <source>
        <dbReference type="EMBL" id="EFZ13474.1"/>
    </source>
</evidence>
<dbReference type="AlphaFoldDB" id="E9J124"/>
<protein>
    <submittedName>
        <fullName evidence="1">Uncharacterized protein</fullName>
    </submittedName>
</protein>
<dbReference type="EMBL" id="GL767540">
    <property type="protein sequence ID" value="EFZ13474.1"/>
    <property type="molecule type" value="Genomic_DNA"/>
</dbReference>
<proteinExistence type="predicted"/>
<feature type="non-terminal residue" evidence="1">
    <location>
        <position position="185"/>
    </location>
</feature>
<gene>
    <name evidence="1" type="ORF">SINV_07664</name>
</gene>